<evidence type="ECO:0000256" key="8">
    <source>
        <dbReference type="ARBA" id="ARBA00030039"/>
    </source>
</evidence>
<dbReference type="VEuPathDB" id="FungiDB:MMYC01_202725"/>
<feature type="region of interest" description="Disordered" evidence="9">
    <location>
        <begin position="189"/>
        <end position="256"/>
    </location>
</feature>
<keyword evidence="6" id="KW-0238">DNA-binding</keyword>
<evidence type="ECO:0000256" key="2">
    <source>
        <dbReference type="ARBA" id="ARBA00004574"/>
    </source>
</evidence>
<dbReference type="PANTHER" id="PTHR13989:SF33">
    <property type="entry name" value="CST COMPLEX SUBUNIT STN1"/>
    <property type="match status" value="1"/>
</dbReference>
<dbReference type="Gene3D" id="2.40.50.140">
    <property type="entry name" value="Nucleic acid-binding proteins"/>
    <property type="match status" value="1"/>
</dbReference>
<evidence type="ECO:0000313" key="11">
    <source>
        <dbReference type="EMBL" id="KXX81558.1"/>
    </source>
</evidence>
<dbReference type="SUPFAM" id="SSF50249">
    <property type="entry name" value="Nucleic acid-binding proteins"/>
    <property type="match status" value="1"/>
</dbReference>
<evidence type="ECO:0000259" key="10">
    <source>
        <dbReference type="Pfam" id="PF10451"/>
    </source>
</evidence>
<reference evidence="11 12" key="1">
    <citation type="journal article" date="2016" name="Genome Announc.">
        <title>Genome Sequence of Madurella mycetomatis mm55, Isolated from a Human Mycetoma Case in Sudan.</title>
        <authorList>
            <person name="Smit S."/>
            <person name="Derks M.F."/>
            <person name="Bervoets S."/>
            <person name="Fahal A."/>
            <person name="van Leeuwen W."/>
            <person name="van Belkum A."/>
            <person name="van de Sande W.W."/>
        </authorList>
    </citation>
    <scope>NUCLEOTIDE SEQUENCE [LARGE SCALE GENOMIC DNA]</scope>
    <source>
        <strain evidence="12">mm55</strain>
    </source>
</reference>
<evidence type="ECO:0000256" key="9">
    <source>
        <dbReference type="SAM" id="MobiDB-lite"/>
    </source>
</evidence>
<keyword evidence="12" id="KW-1185">Reference proteome</keyword>
<comment type="caution">
    <text evidence="11">The sequence shown here is derived from an EMBL/GenBank/DDBJ whole genome shotgun (WGS) entry which is preliminary data.</text>
</comment>
<accession>A0A175WCQ4</accession>
<dbReference type="GO" id="GO:0000781">
    <property type="term" value="C:chromosome, telomeric region"/>
    <property type="evidence" value="ECO:0007669"/>
    <property type="project" value="UniProtKB-SubCell"/>
</dbReference>
<dbReference type="AlphaFoldDB" id="A0A175WCQ4"/>
<dbReference type="InterPro" id="IPR012340">
    <property type="entry name" value="NA-bd_OB-fold"/>
</dbReference>
<dbReference type="GO" id="GO:0005634">
    <property type="term" value="C:nucleus"/>
    <property type="evidence" value="ECO:0007669"/>
    <property type="project" value="UniProtKB-SubCell"/>
</dbReference>
<feature type="domain" description="CST complex subunit Stn1 N-terminal" evidence="10">
    <location>
        <begin position="44"/>
        <end position="94"/>
    </location>
</feature>
<keyword evidence="4" id="KW-0158">Chromosome</keyword>
<organism evidence="11 12">
    <name type="scientific">Madurella mycetomatis</name>
    <dbReference type="NCBI Taxonomy" id="100816"/>
    <lineage>
        <taxon>Eukaryota</taxon>
        <taxon>Fungi</taxon>
        <taxon>Dikarya</taxon>
        <taxon>Ascomycota</taxon>
        <taxon>Pezizomycotina</taxon>
        <taxon>Sordariomycetes</taxon>
        <taxon>Sordariomycetidae</taxon>
        <taxon>Sordariales</taxon>
        <taxon>Sordariales incertae sedis</taxon>
        <taxon>Madurella</taxon>
    </lineage>
</organism>
<feature type="compositionally biased region" description="Basic residues" evidence="9">
    <location>
        <begin position="196"/>
        <end position="207"/>
    </location>
</feature>
<dbReference type="OrthoDB" id="77828at2759"/>
<evidence type="ECO:0000256" key="1">
    <source>
        <dbReference type="ARBA" id="ARBA00004123"/>
    </source>
</evidence>
<dbReference type="EMBL" id="LCTW02000032">
    <property type="protein sequence ID" value="KXX81558.1"/>
    <property type="molecule type" value="Genomic_DNA"/>
</dbReference>
<proteinExistence type="predicted"/>
<evidence type="ECO:0000256" key="5">
    <source>
        <dbReference type="ARBA" id="ARBA00022895"/>
    </source>
</evidence>
<evidence type="ECO:0000256" key="7">
    <source>
        <dbReference type="ARBA" id="ARBA00023242"/>
    </source>
</evidence>
<dbReference type="STRING" id="100816.A0A175WCQ4"/>
<dbReference type="GO" id="GO:0003677">
    <property type="term" value="F:DNA binding"/>
    <property type="evidence" value="ECO:0007669"/>
    <property type="project" value="UniProtKB-KW"/>
</dbReference>
<comment type="subcellular location">
    <subcellularLocation>
        <location evidence="2">Chromosome</location>
        <location evidence="2">Telomere</location>
    </subcellularLocation>
    <subcellularLocation>
        <location evidence="1">Nucleus</location>
    </subcellularLocation>
</comment>
<keyword evidence="5" id="KW-0779">Telomere</keyword>
<evidence type="ECO:0000256" key="3">
    <source>
        <dbReference type="ARBA" id="ARBA00017411"/>
    </source>
</evidence>
<feature type="compositionally biased region" description="Basic and acidic residues" evidence="9">
    <location>
        <begin position="208"/>
        <end position="252"/>
    </location>
</feature>
<protein>
    <recommendedName>
        <fullName evidence="3">CST complex subunit STN1</fullName>
    </recommendedName>
    <alternativeName>
        <fullName evidence="8">Suppressor of cdc thirteen homolog</fullName>
    </alternativeName>
</protein>
<gene>
    <name evidence="11" type="ORF">MMYC01_202725</name>
</gene>
<keyword evidence="7" id="KW-0539">Nucleus</keyword>
<dbReference type="InterPro" id="IPR040260">
    <property type="entry name" value="RFA2-like"/>
</dbReference>
<name>A0A175WCQ4_9PEZI</name>
<dbReference type="Proteomes" id="UP000078237">
    <property type="component" value="Unassembled WGS sequence"/>
</dbReference>
<dbReference type="Pfam" id="PF10451">
    <property type="entry name" value="Stn1"/>
    <property type="match status" value="1"/>
</dbReference>
<evidence type="ECO:0000256" key="6">
    <source>
        <dbReference type="ARBA" id="ARBA00023125"/>
    </source>
</evidence>
<sequence length="273" mass="31498">MTDARQPELYPQYCFHLSPTINRWCHLQVVDIFRLTSHPGFRGQDVYFYLNHPIKWVRIAGVVVAVDDRQNKVTYTIDDGSGATIECVVNLQRRVVSETATTAGQAASKPNEAQPIPVVDAPIDIGHTIDIKGSVSTWWESRQIRAEKISHLRSTEQEVLFWEKVTLLKREVLSKPWVLDRREVRRCRREEEGKYSSHRRRITKDRHKKDQVGRTEVKSTRTHHARSEDGDRHDRKALGARPPRETGLETRRPAKPTFTRVIPVTGHYDALGL</sequence>
<dbReference type="InterPro" id="IPR018856">
    <property type="entry name" value="Stn1_N"/>
</dbReference>
<evidence type="ECO:0000256" key="4">
    <source>
        <dbReference type="ARBA" id="ARBA00022454"/>
    </source>
</evidence>
<dbReference type="PANTHER" id="PTHR13989">
    <property type="entry name" value="REPLICATION PROTEIN A-RELATED"/>
    <property type="match status" value="1"/>
</dbReference>
<evidence type="ECO:0000313" key="12">
    <source>
        <dbReference type="Proteomes" id="UP000078237"/>
    </source>
</evidence>